<evidence type="ECO:0000313" key="2">
    <source>
        <dbReference type="EMBL" id="GGA56588.1"/>
    </source>
</evidence>
<dbReference type="EMBL" id="BMEX01000021">
    <property type="protein sequence ID" value="GGA56588.1"/>
    <property type="molecule type" value="Genomic_DNA"/>
</dbReference>
<sequence length="93" mass="10988">MSKALDSWAQMTRENDPAYQRQQREKRQRKEQAERISFLTRRVLLPEKMTGRTLAAVLQSLNKQITAAHMNLKVERFVVDDREIKVIFKGDDK</sequence>
<comment type="caution">
    <text evidence="2">The sequence shown here is derived from an EMBL/GenBank/DDBJ whole genome shotgun (WGS) entry which is preliminary data.</text>
</comment>
<name>A0ABQ1H3Z7_9BACL</name>
<protein>
    <submittedName>
        <fullName evidence="2">Uncharacterized protein</fullName>
    </submittedName>
</protein>
<evidence type="ECO:0000313" key="3">
    <source>
        <dbReference type="Proteomes" id="UP000617979"/>
    </source>
</evidence>
<gene>
    <name evidence="2" type="ORF">GCM10007416_32260</name>
</gene>
<organism evidence="2 3">
    <name type="scientific">Kroppenstedtia guangzhouensis</name>
    <dbReference type="NCBI Taxonomy" id="1274356"/>
    <lineage>
        <taxon>Bacteria</taxon>
        <taxon>Bacillati</taxon>
        <taxon>Bacillota</taxon>
        <taxon>Bacilli</taxon>
        <taxon>Bacillales</taxon>
        <taxon>Thermoactinomycetaceae</taxon>
        <taxon>Kroppenstedtia</taxon>
    </lineage>
</organism>
<proteinExistence type="predicted"/>
<feature type="region of interest" description="Disordered" evidence="1">
    <location>
        <begin position="1"/>
        <end position="33"/>
    </location>
</feature>
<accession>A0ABQ1H3Z7</accession>
<reference evidence="3" key="1">
    <citation type="journal article" date="2019" name="Int. J. Syst. Evol. Microbiol.">
        <title>The Global Catalogue of Microorganisms (GCM) 10K type strain sequencing project: providing services to taxonomists for standard genome sequencing and annotation.</title>
        <authorList>
            <consortium name="The Broad Institute Genomics Platform"/>
            <consortium name="The Broad Institute Genome Sequencing Center for Infectious Disease"/>
            <person name="Wu L."/>
            <person name="Ma J."/>
        </authorList>
    </citation>
    <scope>NUCLEOTIDE SEQUENCE [LARGE SCALE GENOMIC DNA]</scope>
    <source>
        <strain evidence="3">CGMCC 1.12404</strain>
    </source>
</reference>
<keyword evidence="3" id="KW-1185">Reference proteome</keyword>
<dbReference type="RefSeq" id="WP_188433543.1">
    <property type="nucleotide sequence ID" value="NZ_BMEX01000021.1"/>
</dbReference>
<feature type="compositionally biased region" description="Basic and acidic residues" evidence="1">
    <location>
        <begin position="22"/>
        <end position="33"/>
    </location>
</feature>
<evidence type="ECO:0000256" key="1">
    <source>
        <dbReference type="SAM" id="MobiDB-lite"/>
    </source>
</evidence>
<dbReference type="Proteomes" id="UP000617979">
    <property type="component" value="Unassembled WGS sequence"/>
</dbReference>